<evidence type="ECO:0000313" key="3">
    <source>
        <dbReference type="Proteomes" id="UP000516173"/>
    </source>
</evidence>
<dbReference type="InterPro" id="IPR001387">
    <property type="entry name" value="Cro/C1-type_HTH"/>
</dbReference>
<dbReference type="SUPFAM" id="SSF47413">
    <property type="entry name" value="lambda repressor-like DNA-binding domains"/>
    <property type="match status" value="1"/>
</dbReference>
<dbReference type="CDD" id="cd00093">
    <property type="entry name" value="HTH_XRE"/>
    <property type="match status" value="1"/>
</dbReference>
<dbReference type="PROSITE" id="PS50943">
    <property type="entry name" value="HTH_CROC1"/>
    <property type="match status" value="1"/>
</dbReference>
<feature type="domain" description="HTH cro/C1-type" evidence="1">
    <location>
        <begin position="26"/>
        <end position="80"/>
    </location>
</feature>
<dbReference type="InterPro" id="IPR043917">
    <property type="entry name" value="DUF5753"/>
</dbReference>
<evidence type="ECO:0000313" key="2">
    <source>
        <dbReference type="EMBL" id="BCK53963.1"/>
    </source>
</evidence>
<dbReference type="GeneID" id="80346312"/>
<gene>
    <name evidence="2" type="ORF">NWFMUON74_17350</name>
</gene>
<dbReference type="Pfam" id="PF13560">
    <property type="entry name" value="HTH_31"/>
    <property type="match status" value="1"/>
</dbReference>
<dbReference type="GO" id="GO:0003677">
    <property type="term" value="F:DNA binding"/>
    <property type="evidence" value="ECO:0007669"/>
    <property type="project" value="InterPro"/>
</dbReference>
<dbReference type="Pfam" id="PF19054">
    <property type="entry name" value="DUF5753"/>
    <property type="match status" value="1"/>
</dbReference>
<evidence type="ECO:0000259" key="1">
    <source>
        <dbReference type="PROSITE" id="PS50943"/>
    </source>
</evidence>
<dbReference type="RefSeq" id="WP_197986986.1">
    <property type="nucleotide sequence ID" value="NZ_AP023396.1"/>
</dbReference>
<proteinExistence type="predicted"/>
<dbReference type="InterPro" id="IPR010982">
    <property type="entry name" value="Lambda_DNA-bd_dom_sf"/>
</dbReference>
<dbReference type="Proteomes" id="UP000516173">
    <property type="component" value="Chromosome"/>
</dbReference>
<dbReference type="Gene3D" id="1.10.260.40">
    <property type="entry name" value="lambda repressor-like DNA-binding domains"/>
    <property type="match status" value="1"/>
</dbReference>
<dbReference type="SMART" id="SM00530">
    <property type="entry name" value="HTH_XRE"/>
    <property type="match status" value="1"/>
</dbReference>
<dbReference type="EMBL" id="AP023396">
    <property type="protein sequence ID" value="BCK53963.1"/>
    <property type="molecule type" value="Genomic_DNA"/>
</dbReference>
<reference evidence="2 3" key="1">
    <citation type="submission" date="2020-08" db="EMBL/GenBank/DDBJ databases">
        <title>Genome Sequencing of Nocardia wallacei strain FMUON74 and assembly.</title>
        <authorList>
            <person name="Toyokawa M."/>
            <person name="Uesaka K."/>
        </authorList>
    </citation>
    <scope>NUCLEOTIDE SEQUENCE [LARGE SCALE GENOMIC DNA]</scope>
    <source>
        <strain evidence="2 3">FMUON74</strain>
    </source>
</reference>
<sequence length="293" mass="33006">MEAAMTTPGWDRSDPNALRFLIGRELRDARERARMSQRQASEHLGCTQTKINYLESGRNQQQPDEVTHLLKLYGADDVHITRLAALASQADQTIWWAPFGDAFPNWFRTFVGLEGLATSVFTYEQTLLPGQLQTPEYAMALLQGNLRVPPIDAPQVVEARMARQRLTAANNPLRYRAVLEEVVLDRLVGGSTVMRPQLERLLELQELDNVELHIMPLSVTVHDGLDGDFMLLNFDNAQSIGYVEYPAGALYMQEQDQVQLYKMAADRLCEAALSESDSAEVIRARISTLTDKE</sequence>
<name>A0A7G1KIE4_9NOCA</name>
<dbReference type="KEGG" id="nwl:NWFMUON74_17350"/>
<protein>
    <submittedName>
        <fullName evidence="2">Transcriptional regulator</fullName>
    </submittedName>
</protein>
<dbReference type="AlphaFoldDB" id="A0A7G1KIE4"/>
<keyword evidence="3" id="KW-1185">Reference proteome</keyword>
<organism evidence="2 3">
    <name type="scientific">Nocardia wallacei</name>
    <dbReference type="NCBI Taxonomy" id="480035"/>
    <lineage>
        <taxon>Bacteria</taxon>
        <taxon>Bacillati</taxon>
        <taxon>Actinomycetota</taxon>
        <taxon>Actinomycetes</taxon>
        <taxon>Mycobacteriales</taxon>
        <taxon>Nocardiaceae</taxon>
        <taxon>Nocardia</taxon>
    </lineage>
</organism>
<accession>A0A7G1KIE4</accession>